<evidence type="ECO:0000313" key="1">
    <source>
        <dbReference type="EMBL" id="TXD32382.1"/>
    </source>
</evidence>
<protein>
    <submittedName>
        <fullName evidence="1">Uncharacterized protein</fullName>
    </submittedName>
</protein>
<dbReference type="OrthoDB" id="5494181at2"/>
<dbReference type="Proteomes" id="UP000321046">
    <property type="component" value="Unassembled WGS sequence"/>
</dbReference>
<comment type="caution">
    <text evidence="1">The sequence shown here is derived from an EMBL/GenBank/DDBJ whole genome shotgun (WGS) entry which is preliminary data.</text>
</comment>
<proteinExistence type="predicted"/>
<accession>A0A5C6WZ44</accession>
<dbReference type="RefSeq" id="WP_146976414.1">
    <property type="nucleotide sequence ID" value="NZ_VOSL01000130.1"/>
</dbReference>
<dbReference type="EMBL" id="VOSL01000130">
    <property type="protein sequence ID" value="TXD32382.1"/>
    <property type="molecule type" value="Genomic_DNA"/>
</dbReference>
<dbReference type="AlphaFoldDB" id="A0A5C6WZ44"/>
<organism evidence="1 2">
    <name type="scientific">Lujinxingia vulgaris</name>
    <dbReference type="NCBI Taxonomy" id="2600176"/>
    <lineage>
        <taxon>Bacteria</taxon>
        <taxon>Deltaproteobacteria</taxon>
        <taxon>Bradymonadales</taxon>
        <taxon>Lujinxingiaceae</taxon>
        <taxon>Lujinxingia</taxon>
    </lineage>
</organism>
<reference evidence="1 2" key="1">
    <citation type="submission" date="2019-08" db="EMBL/GenBank/DDBJ databases">
        <title>Bradymonadales sp. TMQ2.</title>
        <authorList>
            <person name="Liang Q."/>
        </authorList>
    </citation>
    <scope>NUCLEOTIDE SEQUENCE [LARGE SCALE GENOMIC DNA]</scope>
    <source>
        <strain evidence="1 2">TMQ2</strain>
    </source>
</reference>
<name>A0A5C6WZ44_9DELT</name>
<sequence length="319" mass="35330">MPTTQKMITVTLMACALWGCSKTEARVLDVVTHEIEKCRASEDTFYEVKLHGDETYEVLTQTCHEAISEVEMASEWRGLVTTGPVSWMAGEDSATRAFVLSNVEWPELDRALRMANNPEANAKSLAEAEKSFAAAQAEYPKSGWVRLARLDNLLKLREETRSGTEAPETLGEEATAVIEEIDAWAKESGDLEVAAEARLKAIAYYERYITRQEGALESLGSRTPWFEAAIEQAKKDGDTKTVEEYSKELEERLAREPAEREALEVRLHRLKELRCEQSTALSVSGVEDNALRETISAKLSAITCPVPARVAADAEGAAE</sequence>
<gene>
    <name evidence="1" type="ORF">FRC96_17655</name>
</gene>
<evidence type="ECO:0000313" key="2">
    <source>
        <dbReference type="Proteomes" id="UP000321046"/>
    </source>
</evidence>